<dbReference type="EMBL" id="CAJVPV010004079">
    <property type="protein sequence ID" value="CAG8566072.1"/>
    <property type="molecule type" value="Genomic_DNA"/>
</dbReference>
<sequence>MASNETIQNLIIHYDLSQHPEYSEIFGGVFSFLVPNEKQVVCIYGPDAQSNRAHPNTRGISEFVIFRAFISHALEANQAALTDIEFISKFTSELWQSMDPALQQIFKNFSERLKMDFRYHTFVPYALNFDKPSRPYLSPMKLVWEPIITPETFERSL</sequence>
<comment type="caution">
    <text evidence="1">The sequence shown here is derived from an EMBL/GenBank/DDBJ whole genome shotgun (WGS) entry which is preliminary data.</text>
</comment>
<reference evidence="1" key="1">
    <citation type="submission" date="2021-06" db="EMBL/GenBank/DDBJ databases">
        <authorList>
            <person name="Kallberg Y."/>
            <person name="Tangrot J."/>
            <person name="Rosling A."/>
        </authorList>
    </citation>
    <scope>NUCLEOTIDE SEQUENCE</scope>
    <source>
        <strain evidence="1">CL551</strain>
    </source>
</reference>
<protein>
    <submittedName>
        <fullName evidence="1">8853_t:CDS:1</fullName>
    </submittedName>
</protein>
<keyword evidence="2" id="KW-1185">Reference proteome</keyword>
<evidence type="ECO:0000313" key="2">
    <source>
        <dbReference type="Proteomes" id="UP000789342"/>
    </source>
</evidence>
<evidence type="ECO:0000313" key="1">
    <source>
        <dbReference type="EMBL" id="CAG8566072.1"/>
    </source>
</evidence>
<gene>
    <name evidence="1" type="ORF">AMORRO_LOCUS6245</name>
</gene>
<proteinExistence type="predicted"/>
<dbReference type="AlphaFoldDB" id="A0A9N9BIT8"/>
<accession>A0A9N9BIT8</accession>
<dbReference type="Proteomes" id="UP000789342">
    <property type="component" value="Unassembled WGS sequence"/>
</dbReference>
<organism evidence="1 2">
    <name type="scientific">Acaulospora morrowiae</name>
    <dbReference type="NCBI Taxonomy" id="94023"/>
    <lineage>
        <taxon>Eukaryota</taxon>
        <taxon>Fungi</taxon>
        <taxon>Fungi incertae sedis</taxon>
        <taxon>Mucoromycota</taxon>
        <taxon>Glomeromycotina</taxon>
        <taxon>Glomeromycetes</taxon>
        <taxon>Diversisporales</taxon>
        <taxon>Acaulosporaceae</taxon>
        <taxon>Acaulospora</taxon>
    </lineage>
</organism>
<name>A0A9N9BIT8_9GLOM</name>